<accession>A0A161WMR2</accession>
<dbReference type="STRING" id="455432.AWN90_25360"/>
<feature type="domain" description="Methyltransferase" evidence="4">
    <location>
        <begin position="38"/>
        <end position="131"/>
    </location>
</feature>
<protein>
    <recommendedName>
        <fullName evidence="4">Methyltransferase domain-containing protein</fullName>
    </recommendedName>
</protein>
<evidence type="ECO:0000259" key="4">
    <source>
        <dbReference type="Pfam" id="PF13649"/>
    </source>
</evidence>
<gene>
    <name evidence="5" type="ORF">AWN90_25360</name>
</gene>
<evidence type="ECO:0000256" key="2">
    <source>
        <dbReference type="ARBA" id="ARBA00022679"/>
    </source>
</evidence>
<name>A0A161WMR2_9NOCA</name>
<keyword evidence="1" id="KW-0489">Methyltransferase</keyword>
<evidence type="ECO:0000256" key="3">
    <source>
        <dbReference type="ARBA" id="ARBA00022691"/>
    </source>
</evidence>
<dbReference type="InterPro" id="IPR041698">
    <property type="entry name" value="Methyltransf_25"/>
</dbReference>
<organism evidence="5 6">
    <name type="scientific">Nocardia terpenica</name>
    <dbReference type="NCBI Taxonomy" id="455432"/>
    <lineage>
        <taxon>Bacteria</taxon>
        <taxon>Bacillati</taxon>
        <taxon>Actinomycetota</taxon>
        <taxon>Actinomycetes</taxon>
        <taxon>Mycobacteriales</taxon>
        <taxon>Nocardiaceae</taxon>
        <taxon>Nocardia</taxon>
    </lineage>
</organism>
<dbReference type="Gene3D" id="3.40.50.150">
    <property type="entry name" value="Vaccinia Virus protein VP39"/>
    <property type="match status" value="1"/>
</dbReference>
<dbReference type="SUPFAM" id="SSF53335">
    <property type="entry name" value="S-adenosyl-L-methionine-dependent methyltransferases"/>
    <property type="match status" value="1"/>
</dbReference>
<keyword evidence="6" id="KW-1185">Reference proteome</keyword>
<sequence length="214" mass="23233">MTLDFDDWYTTTTVPWDIGEPQSAVVAFERAGRVSGAVLDVGCGLGDNAIYLAQRGYRVTAIDAAAPAIEQARRRAAARGVDVGFTVADATSLTGFDDRFDTVLDSALYHCLTDEQRAQYITALHRATKPGARLNMLCFSDQTVGGLPAPIPVPENTIRDTLTTGGWTITDLHHGELAAVTESAREFVTHYPDVVTDPKGRVLMPVWIVQAQRL</sequence>
<dbReference type="EMBL" id="LWGR01000005">
    <property type="protein sequence ID" value="KZM74405.1"/>
    <property type="molecule type" value="Genomic_DNA"/>
</dbReference>
<dbReference type="GO" id="GO:0008168">
    <property type="term" value="F:methyltransferase activity"/>
    <property type="evidence" value="ECO:0007669"/>
    <property type="project" value="UniProtKB-KW"/>
</dbReference>
<dbReference type="InterPro" id="IPR029063">
    <property type="entry name" value="SAM-dependent_MTases_sf"/>
</dbReference>
<dbReference type="CDD" id="cd02440">
    <property type="entry name" value="AdoMet_MTases"/>
    <property type="match status" value="1"/>
</dbReference>
<dbReference type="OrthoDB" id="3825914at2"/>
<evidence type="ECO:0000256" key="1">
    <source>
        <dbReference type="ARBA" id="ARBA00022603"/>
    </source>
</evidence>
<dbReference type="AlphaFoldDB" id="A0A161WMR2"/>
<dbReference type="PANTHER" id="PTHR43464:SF19">
    <property type="entry name" value="UBIQUINONE BIOSYNTHESIS O-METHYLTRANSFERASE, MITOCHONDRIAL"/>
    <property type="match status" value="1"/>
</dbReference>
<proteinExistence type="predicted"/>
<evidence type="ECO:0000313" key="5">
    <source>
        <dbReference type="EMBL" id="KZM74405.1"/>
    </source>
</evidence>
<dbReference type="GO" id="GO:0032259">
    <property type="term" value="P:methylation"/>
    <property type="evidence" value="ECO:0007669"/>
    <property type="project" value="UniProtKB-KW"/>
</dbReference>
<evidence type="ECO:0000313" key="6">
    <source>
        <dbReference type="Proteomes" id="UP000076512"/>
    </source>
</evidence>
<dbReference type="RefSeq" id="WP_067587811.1">
    <property type="nucleotide sequence ID" value="NZ_JABMCZ010000005.1"/>
</dbReference>
<keyword evidence="3" id="KW-0949">S-adenosyl-L-methionine</keyword>
<dbReference type="Proteomes" id="UP000076512">
    <property type="component" value="Unassembled WGS sequence"/>
</dbReference>
<dbReference type="Pfam" id="PF13649">
    <property type="entry name" value="Methyltransf_25"/>
    <property type="match status" value="1"/>
</dbReference>
<keyword evidence="2" id="KW-0808">Transferase</keyword>
<comment type="caution">
    <text evidence="5">The sequence shown here is derived from an EMBL/GenBank/DDBJ whole genome shotgun (WGS) entry which is preliminary data.</text>
</comment>
<dbReference type="PANTHER" id="PTHR43464">
    <property type="entry name" value="METHYLTRANSFERASE"/>
    <property type="match status" value="1"/>
</dbReference>
<reference evidence="5 6" key="1">
    <citation type="submission" date="2016-04" db="EMBL/GenBank/DDBJ databases">
        <authorList>
            <person name="Evans L.H."/>
            <person name="Alamgir A."/>
            <person name="Owens N."/>
            <person name="Weber N.D."/>
            <person name="Virtaneva K."/>
            <person name="Barbian K."/>
            <person name="Babar A."/>
            <person name="Rosenke K."/>
        </authorList>
    </citation>
    <scope>NUCLEOTIDE SEQUENCE [LARGE SCALE GENOMIC DNA]</scope>
    <source>
        <strain evidence="5 6">IFM 0406</strain>
    </source>
</reference>